<dbReference type="Gene3D" id="2.60.120.620">
    <property type="entry name" value="q2cbj1_9rhob like domain"/>
    <property type="match status" value="1"/>
</dbReference>
<protein>
    <recommendedName>
        <fullName evidence="2">Phytanoyl-CoA dioxygenase</fullName>
    </recommendedName>
</protein>
<reference evidence="1" key="1">
    <citation type="submission" date="2018-05" db="EMBL/GenBank/DDBJ databases">
        <authorList>
            <person name="Lanie J.A."/>
            <person name="Ng W.-L."/>
            <person name="Kazmierczak K.M."/>
            <person name="Andrzejewski T.M."/>
            <person name="Davidsen T.M."/>
            <person name="Wayne K.J."/>
            <person name="Tettelin H."/>
            <person name="Glass J.I."/>
            <person name="Rusch D."/>
            <person name="Podicherti R."/>
            <person name="Tsui H.-C.T."/>
            <person name="Winkler M.E."/>
        </authorList>
    </citation>
    <scope>NUCLEOTIDE SEQUENCE</scope>
</reference>
<organism evidence="1">
    <name type="scientific">marine metagenome</name>
    <dbReference type="NCBI Taxonomy" id="408172"/>
    <lineage>
        <taxon>unclassified sequences</taxon>
        <taxon>metagenomes</taxon>
        <taxon>ecological metagenomes</taxon>
    </lineage>
</organism>
<name>A0A382EGS2_9ZZZZ</name>
<dbReference type="AlphaFoldDB" id="A0A382EGS2"/>
<proteinExistence type="predicted"/>
<dbReference type="InterPro" id="IPR008775">
    <property type="entry name" value="Phytyl_CoA_dOase-like"/>
</dbReference>
<evidence type="ECO:0000313" key="1">
    <source>
        <dbReference type="EMBL" id="SVB49665.1"/>
    </source>
</evidence>
<sequence length="163" mass="18480">MLDALSQTYERDGFAFPVDVISASETQEIRDDLELAELDLADDPEKLMLLRSYPDRLLPSFDRLIRNTRLIDVVTPILGPDLMVWSSGLFIKEADSSKIVTWHQDLNYWGLDSVNEITAWVALSPSTIESGCMRFVPGSHTRQIVPHNDTFDDNNLLSRGQEI</sequence>
<feature type="non-terminal residue" evidence="1">
    <location>
        <position position="163"/>
    </location>
</feature>
<dbReference type="Pfam" id="PF05721">
    <property type="entry name" value="PhyH"/>
    <property type="match status" value="1"/>
</dbReference>
<dbReference type="SUPFAM" id="SSF51197">
    <property type="entry name" value="Clavaminate synthase-like"/>
    <property type="match status" value="1"/>
</dbReference>
<evidence type="ECO:0008006" key="2">
    <source>
        <dbReference type="Google" id="ProtNLM"/>
    </source>
</evidence>
<dbReference type="PANTHER" id="PTHR20883">
    <property type="entry name" value="PHYTANOYL-COA DIOXYGENASE DOMAIN CONTAINING 1"/>
    <property type="match status" value="1"/>
</dbReference>
<gene>
    <name evidence="1" type="ORF">METZ01_LOCUS202519</name>
</gene>
<dbReference type="PANTHER" id="PTHR20883:SF48">
    <property type="entry name" value="ECTOINE DIOXYGENASE"/>
    <property type="match status" value="1"/>
</dbReference>
<accession>A0A382EGS2</accession>
<dbReference type="EMBL" id="UINC01044341">
    <property type="protein sequence ID" value="SVB49665.1"/>
    <property type="molecule type" value="Genomic_DNA"/>
</dbReference>
<dbReference type="GO" id="GO:0016491">
    <property type="term" value="F:oxidoreductase activity"/>
    <property type="evidence" value="ECO:0007669"/>
    <property type="project" value="UniProtKB-ARBA"/>
</dbReference>
<dbReference type="GO" id="GO:0046872">
    <property type="term" value="F:metal ion binding"/>
    <property type="evidence" value="ECO:0007669"/>
    <property type="project" value="UniProtKB-ARBA"/>
</dbReference>